<dbReference type="Proteomes" id="UP000629098">
    <property type="component" value="Unassembled WGS sequence"/>
</dbReference>
<dbReference type="InterPro" id="IPR047995">
    <property type="entry name" value="Choice_anch_K"/>
</dbReference>
<dbReference type="AlphaFoldDB" id="A0A8J7C716"/>
<comment type="caution">
    <text evidence="2">The sequence shown here is derived from an EMBL/GenBank/DDBJ whole genome shotgun (WGS) entry which is preliminary data.</text>
</comment>
<evidence type="ECO:0000313" key="3">
    <source>
        <dbReference type="Proteomes" id="UP000629098"/>
    </source>
</evidence>
<organism evidence="2 3">
    <name type="scientific">Iningainema tapete BLCC-T55</name>
    <dbReference type="NCBI Taxonomy" id="2748662"/>
    <lineage>
        <taxon>Bacteria</taxon>
        <taxon>Bacillati</taxon>
        <taxon>Cyanobacteriota</taxon>
        <taxon>Cyanophyceae</taxon>
        <taxon>Nostocales</taxon>
        <taxon>Scytonemataceae</taxon>
        <taxon>Iningainema tapete</taxon>
    </lineage>
</organism>
<accession>A0A8J7C716</accession>
<proteinExistence type="predicted"/>
<keyword evidence="3" id="KW-1185">Reference proteome</keyword>
<evidence type="ECO:0000313" key="2">
    <source>
        <dbReference type="EMBL" id="MBD2772636.1"/>
    </source>
</evidence>
<feature type="signal peptide" evidence="1">
    <location>
        <begin position="1"/>
        <end position="28"/>
    </location>
</feature>
<sequence length="260" mass="28038">MKPSSVLTNTLSTVAVTILTALGFSSQAQSLTISGNSSGTWGIPNPGSINTNPVYSGVGTNSFTWGEPIIDDTVDIGTPVNRLTFSGQSFSADIDYLFKVGNLTYFNGRVPPGTNVESVPLNLSLSLTNPISLNEVINFDFELENTNNLPENTPEQNADIVYVKNKLGERSFTLNGEQYLLDLIGFSQDEGDSSVSQFRVLEGEATTAGVFARITRQTPTEQIPEPATITGLSVLSIYLLVSRKKLLRNFQGLSASEKDT</sequence>
<feature type="chain" id="PRO_5035193415" evidence="1">
    <location>
        <begin position="29"/>
        <end position="260"/>
    </location>
</feature>
<protein>
    <submittedName>
        <fullName evidence="2">Choice-of-anchor K domain-containing protein</fullName>
    </submittedName>
</protein>
<gene>
    <name evidence="2" type="ORF">ICL16_11255</name>
</gene>
<dbReference type="NCBIfam" id="NF038131">
    <property type="entry name" value="choice_anch_K"/>
    <property type="match status" value="1"/>
</dbReference>
<evidence type="ECO:0000256" key="1">
    <source>
        <dbReference type="SAM" id="SignalP"/>
    </source>
</evidence>
<dbReference type="RefSeq" id="WP_190827448.1">
    <property type="nucleotide sequence ID" value="NZ_CAWPPI010000041.1"/>
</dbReference>
<keyword evidence="1" id="KW-0732">Signal</keyword>
<reference evidence="2" key="1">
    <citation type="submission" date="2020-09" db="EMBL/GenBank/DDBJ databases">
        <title>Iningainema tapete sp. nov. (Scytonemataceae, Cyanobacteria) from greenhouses in central Florida (USA) produces two types of nodularin with biosynthetic potential for microcystin-LR and anabaenopeptins.</title>
        <authorList>
            <person name="Berthold D.E."/>
            <person name="Lefler F.W."/>
            <person name="Huang I.-S."/>
            <person name="Abdulla H."/>
            <person name="Zimba P.V."/>
            <person name="Laughinghouse H.D. IV."/>
        </authorList>
    </citation>
    <scope>NUCLEOTIDE SEQUENCE</scope>
    <source>
        <strain evidence="2">BLCCT55</strain>
    </source>
</reference>
<dbReference type="EMBL" id="JACXAE010000041">
    <property type="protein sequence ID" value="MBD2772636.1"/>
    <property type="molecule type" value="Genomic_DNA"/>
</dbReference>
<name>A0A8J7C716_9CYAN</name>